<evidence type="ECO:0000313" key="2">
    <source>
        <dbReference type="Proteomes" id="UP000013520"/>
    </source>
</evidence>
<organism evidence="1 2">
    <name type="scientific">Desulfoscipio gibsoniae DSM 7213</name>
    <dbReference type="NCBI Taxonomy" id="767817"/>
    <lineage>
        <taxon>Bacteria</taxon>
        <taxon>Bacillati</taxon>
        <taxon>Bacillota</taxon>
        <taxon>Clostridia</taxon>
        <taxon>Eubacteriales</taxon>
        <taxon>Desulfallaceae</taxon>
        <taxon>Desulfoscipio</taxon>
    </lineage>
</organism>
<keyword evidence="2" id="KW-1185">Reference proteome</keyword>
<reference evidence="1 2" key="1">
    <citation type="submission" date="2012-01" db="EMBL/GenBank/DDBJ databases">
        <title>Complete sequence of Desulfotomaculum gibsoniae DSM 7213.</title>
        <authorList>
            <consortium name="US DOE Joint Genome Institute"/>
            <person name="Lucas S."/>
            <person name="Han J."/>
            <person name="Lapidus A."/>
            <person name="Cheng J.-F."/>
            <person name="Goodwin L."/>
            <person name="Pitluck S."/>
            <person name="Peters L."/>
            <person name="Ovchinnikova G."/>
            <person name="Teshima H."/>
            <person name="Detter J.C."/>
            <person name="Han C."/>
            <person name="Tapia R."/>
            <person name="Land M."/>
            <person name="Hauser L."/>
            <person name="Kyrpides N."/>
            <person name="Ivanova N."/>
            <person name="Pagani I."/>
            <person name="Parshina S."/>
            <person name="Plugge C."/>
            <person name="Muyzer G."/>
            <person name="Kuever J."/>
            <person name="Ivanova A."/>
            <person name="Nazina T."/>
            <person name="Klenk H.-P."/>
            <person name="Brambilla E."/>
            <person name="Spring S."/>
            <person name="Stams A.F."/>
            <person name="Woyke T."/>
        </authorList>
    </citation>
    <scope>NUCLEOTIDE SEQUENCE [LARGE SCALE GENOMIC DNA]</scope>
    <source>
        <strain evidence="1 2">DSM 7213</strain>
    </source>
</reference>
<dbReference type="KEGG" id="dgi:Desgi_4540"/>
<dbReference type="STRING" id="767817.Desgi_4540"/>
<dbReference type="AlphaFoldDB" id="R4KKM6"/>
<dbReference type="EMBL" id="CP003273">
    <property type="protein sequence ID" value="AGL03768.1"/>
    <property type="molecule type" value="Genomic_DNA"/>
</dbReference>
<accession>R4KKM6</accession>
<dbReference type="eggNOG" id="COG3012">
    <property type="taxonomic scope" value="Bacteria"/>
</dbReference>
<dbReference type="Proteomes" id="UP000013520">
    <property type="component" value="Chromosome"/>
</dbReference>
<dbReference type="HOGENOM" id="CLU_1308467_0_0_9"/>
<dbReference type="RefSeq" id="WP_006524173.1">
    <property type="nucleotide sequence ID" value="NC_021184.1"/>
</dbReference>
<proteinExistence type="predicted"/>
<sequence>MDQNLKDYIKATTNLYGVIHKAKFLEIYNSQNKEQISVEDFSSHEYILYNCFASIQGDHLVRVSIIQETLRPTLKIQKGKPHFVPDREELLKYTDKDYFEDTGEFKELQRFLKSFFLIRKKAVEFSKQIRRFCWSFVTFHSQMGYYWAQHRFNIKNRAKAQEFLFLLTNLRYNTRAWEHNGHTLNELQNVVSKREIERLLSYGLEENYFPVINRPGR</sequence>
<name>R4KKM6_9FIRM</name>
<evidence type="ECO:0000313" key="1">
    <source>
        <dbReference type="EMBL" id="AGL03768.1"/>
    </source>
</evidence>
<gene>
    <name evidence="1" type="ORF">Desgi_4540</name>
</gene>
<protein>
    <submittedName>
        <fullName evidence="1">Uncharacterized protein</fullName>
    </submittedName>
</protein>
<dbReference type="OrthoDB" id="9814022at2"/>